<evidence type="ECO:0000256" key="9">
    <source>
        <dbReference type="ARBA" id="ARBA00022679"/>
    </source>
</evidence>
<comment type="pathway">
    <text evidence="3 19">Cofactor biosynthesis; adenosylcobalamin biosynthesis; adenosylcobalamin from cob(II)yrinate a,c-diamide: step 7/7.</text>
</comment>
<sequence>MKKQWRLFLIALAYFTRIPLPPIRDFAAEELHDAARYFPMVGWVVGGVAGLVLYLAVLVLPPEIAVILSMIATILVTGAFHEDGLADTTDGLGGGWEKQQVLNIMKDSRIGSYGAIALVLALLLKYHSLVHISLVLLPCVMWASHALSRLAAVLLMVQQEYVREEGKARPVAGNFSAADIVIALLGGLVPLLFLPVYLWWALLPVALVWWWFGRRLKRRLGGYTGDCLGAMQQLTELAFYIGILIWSL</sequence>
<evidence type="ECO:0000256" key="8">
    <source>
        <dbReference type="ARBA" id="ARBA00022573"/>
    </source>
</evidence>
<dbReference type="PANTHER" id="PTHR34148:SF1">
    <property type="entry name" value="ADENOSYLCOBINAMIDE-GDP RIBAZOLETRANSFERASE"/>
    <property type="match status" value="1"/>
</dbReference>
<evidence type="ECO:0000256" key="1">
    <source>
        <dbReference type="ARBA" id="ARBA00001946"/>
    </source>
</evidence>
<dbReference type="EC" id="2.7.8.26" evidence="5 19"/>
<dbReference type="InterPro" id="IPR003805">
    <property type="entry name" value="CobS"/>
</dbReference>
<evidence type="ECO:0000256" key="6">
    <source>
        <dbReference type="ARBA" id="ARBA00015850"/>
    </source>
</evidence>
<dbReference type="UniPathway" id="UPA00148">
    <property type="reaction ID" value="UER00238"/>
</dbReference>
<keyword evidence="9 19" id="KW-0808">Transferase</keyword>
<keyword evidence="21" id="KW-1185">Reference proteome</keyword>
<evidence type="ECO:0000256" key="5">
    <source>
        <dbReference type="ARBA" id="ARBA00013200"/>
    </source>
</evidence>
<evidence type="ECO:0000256" key="3">
    <source>
        <dbReference type="ARBA" id="ARBA00004663"/>
    </source>
</evidence>
<dbReference type="NCBIfam" id="NF001277">
    <property type="entry name" value="PRK00235.1-3"/>
    <property type="match status" value="1"/>
</dbReference>
<evidence type="ECO:0000256" key="13">
    <source>
        <dbReference type="ARBA" id="ARBA00023136"/>
    </source>
</evidence>
<dbReference type="GO" id="GO:0008818">
    <property type="term" value="F:cobalamin 5'-phosphate synthase activity"/>
    <property type="evidence" value="ECO:0007669"/>
    <property type="project" value="UniProtKB-UniRule"/>
</dbReference>
<dbReference type="NCBIfam" id="TIGR00317">
    <property type="entry name" value="cobS"/>
    <property type="match status" value="1"/>
</dbReference>
<comment type="function">
    <text evidence="14 19">Joins adenosylcobinamide-GDP and alpha-ribazole to generate adenosylcobalamin (Ado-cobalamin). Also synthesizes adenosylcobalamin 5'-phosphate from adenosylcobinamide-GDP and alpha-ribazole 5'-phosphate.</text>
</comment>
<dbReference type="PANTHER" id="PTHR34148">
    <property type="entry name" value="ADENOSYLCOBINAMIDE-GDP RIBAZOLETRANSFERASE"/>
    <property type="match status" value="1"/>
</dbReference>
<keyword evidence="12 19" id="KW-1133">Transmembrane helix</keyword>
<feature type="transmembrane region" description="Helical" evidence="19">
    <location>
        <begin position="110"/>
        <end position="129"/>
    </location>
</feature>
<evidence type="ECO:0000256" key="16">
    <source>
        <dbReference type="ARBA" id="ARBA00032853"/>
    </source>
</evidence>
<gene>
    <name evidence="19" type="primary">cobS</name>
    <name evidence="20" type="ORF">SAMN05192560_0032</name>
</gene>
<comment type="similarity">
    <text evidence="4 19">Belongs to the CobS family.</text>
</comment>
<protein>
    <recommendedName>
        <fullName evidence="6 19">Adenosylcobinamide-GDP ribazoletransferase</fullName>
        <ecNumber evidence="5 19">2.7.8.26</ecNumber>
    </recommendedName>
    <alternativeName>
        <fullName evidence="16 19">Cobalamin synthase</fullName>
    </alternativeName>
    <alternativeName>
        <fullName evidence="15 19">Cobalamin-5'-phosphate synthase</fullName>
    </alternativeName>
</protein>
<dbReference type="RefSeq" id="WP_089374215.1">
    <property type="nucleotide sequence ID" value="NZ_FZOA01000001.1"/>
</dbReference>
<keyword evidence="10 19" id="KW-0812">Transmembrane</keyword>
<comment type="caution">
    <text evidence="19">Lacks conserved residue(s) required for the propagation of feature annotation.</text>
</comment>
<accession>A0A238XMY1</accession>
<organism evidence="20 21">
    <name type="scientific">Methylobacillus rhizosphaerae</name>
    <dbReference type="NCBI Taxonomy" id="551994"/>
    <lineage>
        <taxon>Bacteria</taxon>
        <taxon>Pseudomonadati</taxon>
        <taxon>Pseudomonadota</taxon>
        <taxon>Betaproteobacteria</taxon>
        <taxon>Nitrosomonadales</taxon>
        <taxon>Methylophilaceae</taxon>
        <taxon>Methylobacillus</taxon>
    </lineage>
</organism>
<evidence type="ECO:0000256" key="19">
    <source>
        <dbReference type="HAMAP-Rule" id="MF_00719"/>
    </source>
</evidence>
<evidence type="ECO:0000313" key="21">
    <source>
        <dbReference type="Proteomes" id="UP000198305"/>
    </source>
</evidence>
<keyword evidence="13 19" id="KW-0472">Membrane</keyword>
<comment type="catalytic activity">
    <reaction evidence="17 19">
        <text>alpha-ribazole + adenosylcob(III)inamide-GDP = adenosylcob(III)alamin + GMP + H(+)</text>
        <dbReference type="Rhea" id="RHEA:16049"/>
        <dbReference type="ChEBI" id="CHEBI:10329"/>
        <dbReference type="ChEBI" id="CHEBI:15378"/>
        <dbReference type="ChEBI" id="CHEBI:18408"/>
        <dbReference type="ChEBI" id="CHEBI:58115"/>
        <dbReference type="ChEBI" id="CHEBI:60487"/>
        <dbReference type="EC" id="2.7.8.26"/>
    </reaction>
</comment>
<keyword evidence="7 19" id="KW-1003">Cell membrane</keyword>
<evidence type="ECO:0000256" key="18">
    <source>
        <dbReference type="ARBA" id="ARBA00049504"/>
    </source>
</evidence>
<comment type="cofactor">
    <cofactor evidence="1 19">
        <name>Mg(2+)</name>
        <dbReference type="ChEBI" id="CHEBI:18420"/>
    </cofactor>
</comment>
<evidence type="ECO:0000256" key="17">
    <source>
        <dbReference type="ARBA" id="ARBA00048623"/>
    </source>
</evidence>
<feature type="transmembrane region" description="Helical" evidence="19">
    <location>
        <begin position="197"/>
        <end position="213"/>
    </location>
</feature>
<feature type="transmembrane region" description="Helical" evidence="19">
    <location>
        <begin position="37"/>
        <end position="60"/>
    </location>
</feature>
<evidence type="ECO:0000256" key="12">
    <source>
        <dbReference type="ARBA" id="ARBA00022989"/>
    </source>
</evidence>
<dbReference type="AlphaFoldDB" id="A0A238XMY1"/>
<dbReference type="EMBL" id="FZOA01000001">
    <property type="protein sequence ID" value="SNR59948.1"/>
    <property type="molecule type" value="Genomic_DNA"/>
</dbReference>
<proteinExistence type="inferred from homology"/>
<name>A0A238XMY1_9PROT</name>
<comment type="catalytic activity">
    <reaction evidence="18 19">
        <text>alpha-ribazole 5'-phosphate + adenosylcob(III)inamide-GDP = adenosylcob(III)alamin 5'-phosphate + GMP + H(+)</text>
        <dbReference type="Rhea" id="RHEA:23560"/>
        <dbReference type="ChEBI" id="CHEBI:15378"/>
        <dbReference type="ChEBI" id="CHEBI:57918"/>
        <dbReference type="ChEBI" id="CHEBI:58115"/>
        <dbReference type="ChEBI" id="CHEBI:60487"/>
        <dbReference type="ChEBI" id="CHEBI:60493"/>
        <dbReference type="EC" id="2.7.8.26"/>
    </reaction>
</comment>
<keyword evidence="11 19" id="KW-0460">Magnesium</keyword>
<dbReference type="OrthoDB" id="9794626at2"/>
<keyword evidence="8 19" id="KW-0169">Cobalamin biosynthesis</keyword>
<dbReference type="GO" id="GO:0009236">
    <property type="term" value="P:cobalamin biosynthetic process"/>
    <property type="evidence" value="ECO:0007669"/>
    <property type="project" value="UniProtKB-UniRule"/>
</dbReference>
<evidence type="ECO:0000256" key="11">
    <source>
        <dbReference type="ARBA" id="ARBA00022842"/>
    </source>
</evidence>
<dbReference type="Proteomes" id="UP000198305">
    <property type="component" value="Unassembled WGS sequence"/>
</dbReference>
<comment type="subcellular location">
    <subcellularLocation>
        <location evidence="2 19">Cell membrane</location>
        <topology evidence="2 19">Multi-pass membrane protein</topology>
    </subcellularLocation>
</comment>
<dbReference type="Pfam" id="PF02654">
    <property type="entry name" value="CobS"/>
    <property type="match status" value="1"/>
</dbReference>
<evidence type="ECO:0000256" key="10">
    <source>
        <dbReference type="ARBA" id="ARBA00022692"/>
    </source>
</evidence>
<dbReference type="GO" id="GO:0051073">
    <property type="term" value="F:adenosylcobinamide-GDP ribazoletransferase activity"/>
    <property type="evidence" value="ECO:0007669"/>
    <property type="project" value="UniProtKB-UniRule"/>
</dbReference>
<evidence type="ECO:0000256" key="15">
    <source>
        <dbReference type="ARBA" id="ARBA00032605"/>
    </source>
</evidence>
<evidence type="ECO:0000256" key="7">
    <source>
        <dbReference type="ARBA" id="ARBA00022475"/>
    </source>
</evidence>
<evidence type="ECO:0000256" key="14">
    <source>
        <dbReference type="ARBA" id="ARBA00025228"/>
    </source>
</evidence>
<evidence type="ECO:0000256" key="4">
    <source>
        <dbReference type="ARBA" id="ARBA00010561"/>
    </source>
</evidence>
<dbReference type="HAMAP" id="MF_00719">
    <property type="entry name" value="CobS"/>
    <property type="match status" value="1"/>
</dbReference>
<evidence type="ECO:0000313" key="20">
    <source>
        <dbReference type="EMBL" id="SNR59948.1"/>
    </source>
</evidence>
<evidence type="ECO:0000256" key="2">
    <source>
        <dbReference type="ARBA" id="ARBA00004651"/>
    </source>
</evidence>
<reference evidence="21" key="1">
    <citation type="submission" date="2017-06" db="EMBL/GenBank/DDBJ databases">
        <authorList>
            <person name="Varghese N."/>
            <person name="Submissions S."/>
        </authorList>
    </citation>
    <scope>NUCLEOTIDE SEQUENCE [LARGE SCALE GENOMIC DNA]</scope>
    <source>
        <strain evidence="21">Ca-68</strain>
    </source>
</reference>
<dbReference type="GO" id="GO:0005886">
    <property type="term" value="C:plasma membrane"/>
    <property type="evidence" value="ECO:0007669"/>
    <property type="project" value="UniProtKB-SubCell"/>
</dbReference>